<feature type="transmembrane region" description="Helical" evidence="1">
    <location>
        <begin position="237"/>
        <end position="258"/>
    </location>
</feature>
<keyword evidence="3" id="KW-1185">Reference proteome</keyword>
<feature type="transmembrane region" description="Helical" evidence="1">
    <location>
        <begin position="357"/>
        <end position="379"/>
    </location>
</feature>
<dbReference type="InterPro" id="IPR010266">
    <property type="entry name" value="NnrS"/>
</dbReference>
<feature type="transmembrane region" description="Helical" evidence="1">
    <location>
        <begin position="207"/>
        <end position="230"/>
    </location>
</feature>
<proteinExistence type="predicted"/>
<feature type="transmembrane region" description="Helical" evidence="1">
    <location>
        <begin position="391"/>
        <end position="412"/>
    </location>
</feature>
<organism evidence="2 3">
    <name type="scientific">Candidatus Acidiferrum panamense</name>
    <dbReference type="NCBI Taxonomy" id="2741543"/>
    <lineage>
        <taxon>Bacteria</taxon>
        <taxon>Pseudomonadati</taxon>
        <taxon>Acidobacteriota</taxon>
        <taxon>Terriglobia</taxon>
        <taxon>Candidatus Acidiferrales</taxon>
        <taxon>Candidatus Acidiferrum</taxon>
    </lineage>
</organism>
<comment type="caution">
    <text evidence="2">The sequence shown here is derived from an EMBL/GenBank/DDBJ whole genome shotgun (WGS) entry which is preliminary data.</text>
</comment>
<gene>
    <name evidence="2" type="ORF">HRJ53_14750</name>
</gene>
<feature type="transmembrane region" description="Helical" evidence="1">
    <location>
        <begin position="264"/>
        <end position="282"/>
    </location>
</feature>
<feature type="non-terminal residue" evidence="2">
    <location>
        <position position="413"/>
    </location>
</feature>
<protein>
    <submittedName>
        <fullName evidence="2">NnrS family protein</fullName>
    </submittedName>
</protein>
<keyword evidence="1" id="KW-1133">Transmembrane helix</keyword>
<feature type="transmembrane region" description="Helical" evidence="1">
    <location>
        <begin position="121"/>
        <end position="142"/>
    </location>
</feature>
<accession>A0A7V8NRN9</accession>
<evidence type="ECO:0000256" key="1">
    <source>
        <dbReference type="SAM" id="Phobius"/>
    </source>
</evidence>
<name>A0A7V8NRN9_9BACT</name>
<dbReference type="InterPro" id="IPR036927">
    <property type="entry name" value="Cyt_c_oxase-like_su1_sf"/>
</dbReference>
<dbReference type="SUPFAM" id="SSF81442">
    <property type="entry name" value="Cytochrome c oxidase subunit I-like"/>
    <property type="match status" value="1"/>
</dbReference>
<reference evidence="2" key="1">
    <citation type="submission" date="2020-06" db="EMBL/GenBank/DDBJ databases">
        <title>Legume-microbial interactions unlock mineral nutrients during tropical forest succession.</title>
        <authorList>
            <person name="Epihov D.Z."/>
        </authorList>
    </citation>
    <scope>NUCLEOTIDE SEQUENCE [LARGE SCALE GENOMIC DNA]</scope>
    <source>
        <strain evidence="2">Pan2503</strain>
    </source>
</reference>
<dbReference type="AlphaFoldDB" id="A0A7V8NRN9"/>
<feature type="transmembrane region" description="Helical" evidence="1">
    <location>
        <begin position="97"/>
        <end position="115"/>
    </location>
</feature>
<evidence type="ECO:0000313" key="2">
    <source>
        <dbReference type="EMBL" id="MBA0086243.1"/>
    </source>
</evidence>
<feature type="transmembrane region" description="Helical" evidence="1">
    <location>
        <begin position="65"/>
        <end position="85"/>
    </location>
</feature>
<feature type="transmembrane region" description="Helical" evidence="1">
    <location>
        <begin position="294"/>
        <end position="315"/>
    </location>
</feature>
<keyword evidence="1" id="KW-0472">Membrane</keyword>
<feature type="transmembrane region" description="Helical" evidence="1">
    <location>
        <begin position="162"/>
        <end position="187"/>
    </location>
</feature>
<sequence>MSVTESAIRSRAREESLSRLLIAFVSSGLFFMLFPGTFLGVWNLLQISGRESVASISPAWLQAHGHAQVFGWVGSFILGIGFYSIPKLRGGPRASFVAAWLCWGMWTLGVAIRWTANVYLWQWRVLLPLSASLELIGFLIFFRTVSGHRARESGRHKLDPWIWVVISASTGLLLVLLTNLAGCFYVAQRAVTPTFPHLFDQRYLALMAWGFLVPFVWGFSAKWMSVFLGLEPLRTRLLLAAVVTNLTGLALVLCGLVLAGSCLFLFGAVLAAAAIGIFESAVNEPKTRGVHPSFPFFVRLAYGWLLVAAVLGVAATRFDRSGGIWGASRHALTVGFISIMILSVGQRVLPAFAGMRMLWSTKLMLGGLALVALGCSMRVSCEILAYQEYAAWAWSVLPLSALLELGGLTMFAI</sequence>
<dbReference type="Proteomes" id="UP000567293">
    <property type="component" value="Unassembled WGS sequence"/>
</dbReference>
<feature type="transmembrane region" description="Helical" evidence="1">
    <location>
        <begin position="20"/>
        <end position="45"/>
    </location>
</feature>
<dbReference type="Gene3D" id="1.20.210.10">
    <property type="entry name" value="Cytochrome c oxidase-like, subunit I domain"/>
    <property type="match status" value="1"/>
</dbReference>
<feature type="transmembrane region" description="Helical" evidence="1">
    <location>
        <begin position="327"/>
        <end position="345"/>
    </location>
</feature>
<dbReference type="EMBL" id="JACDQQ010001413">
    <property type="protein sequence ID" value="MBA0086243.1"/>
    <property type="molecule type" value="Genomic_DNA"/>
</dbReference>
<dbReference type="Pfam" id="PF05940">
    <property type="entry name" value="NnrS"/>
    <property type="match status" value="1"/>
</dbReference>
<keyword evidence="1" id="KW-0812">Transmembrane</keyword>
<evidence type="ECO:0000313" key="3">
    <source>
        <dbReference type="Proteomes" id="UP000567293"/>
    </source>
</evidence>